<proteinExistence type="predicted"/>
<gene>
    <name evidence="6" type="ORF">GMARGA_LOCUS40251</name>
</gene>
<keyword evidence="1" id="KW-0808">Transferase</keyword>
<dbReference type="InterPro" id="IPR011009">
    <property type="entry name" value="Kinase-like_dom_sf"/>
</dbReference>
<sequence>DFGFASLRCHAKLKLGTLYWMAPKVLNDQIYDCKVDIWSLGILVIELFKERPPWYPM</sequence>
<keyword evidence="4" id="KW-0067">ATP-binding</keyword>
<reference evidence="6 7" key="1">
    <citation type="submission" date="2021-06" db="EMBL/GenBank/DDBJ databases">
        <authorList>
            <person name="Kallberg Y."/>
            <person name="Tangrot J."/>
            <person name="Rosling A."/>
        </authorList>
    </citation>
    <scope>NUCLEOTIDE SEQUENCE [LARGE SCALE GENOMIC DNA]</scope>
    <source>
        <strain evidence="6 7">120-4 pot B 10/14</strain>
    </source>
</reference>
<dbReference type="PANTHER" id="PTHR48016:SF56">
    <property type="entry name" value="MAPKK KINASE"/>
    <property type="match status" value="1"/>
</dbReference>
<feature type="non-terminal residue" evidence="6">
    <location>
        <position position="1"/>
    </location>
</feature>
<evidence type="ECO:0000256" key="1">
    <source>
        <dbReference type="ARBA" id="ARBA00022679"/>
    </source>
</evidence>
<dbReference type="EMBL" id="CAJVQB010101468">
    <property type="protein sequence ID" value="CAG8850519.1"/>
    <property type="molecule type" value="Genomic_DNA"/>
</dbReference>
<organism evidence="6 7">
    <name type="scientific">Gigaspora margarita</name>
    <dbReference type="NCBI Taxonomy" id="4874"/>
    <lineage>
        <taxon>Eukaryota</taxon>
        <taxon>Fungi</taxon>
        <taxon>Fungi incertae sedis</taxon>
        <taxon>Mucoromycota</taxon>
        <taxon>Glomeromycotina</taxon>
        <taxon>Glomeromycetes</taxon>
        <taxon>Diversisporales</taxon>
        <taxon>Gigasporaceae</taxon>
        <taxon>Gigaspora</taxon>
    </lineage>
</organism>
<comment type="caution">
    <text evidence="6">The sequence shown here is derived from an EMBL/GenBank/DDBJ whole genome shotgun (WGS) entry which is preliminary data.</text>
</comment>
<name>A0ABN7X9U0_GIGMA</name>
<keyword evidence="2" id="KW-0547">Nucleotide-binding</keyword>
<dbReference type="SUPFAM" id="SSF56112">
    <property type="entry name" value="Protein kinase-like (PK-like)"/>
    <property type="match status" value="1"/>
</dbReference>
<dbReference type="PANTHER" id="PTHR48016">
    <property type="entry name" value="MAP KINASE KINASE KINASE SSK2-RELATED-RELATED"/>
    <property type="match status" value="1"/>
</dbReference>
<dbReference type="InterPro" id="IPR000719">
    <property type="entry name" value="Prot_kinase_dom"/>
</dbReference>
<dbReference type="PROSITE" id="PS50011">
    <property type="entry name" value="PROTEIN_KINASE_DOM"/>
    <property type="match status" value="1"/>
</dbReference>
<evidence type="ECO:0000259" key="5">
    <source>
        <dbReference type="PROSITE" id="PS50011"/>
    </source>
</evidence>
<dbReference type="Proteomes" id="UP000789901">
    <property type="component" value="Unassembled WGS sequence"/>
</dbReference>
<keyword evidence="3" id="KW-0418">Kinase</keyword>
<keyword evidence="7" id="KW-1185">Reference proteome</keyword>
<evidence type="ECO:0000313" key="6">
    <source>
        <dbReference type="EMBL" id="CAG8850519.1"/>
    </source>
</evidence>
<accession>A0ABN7X9U0</accession>
<protein>
    <submittedName>
        <fullName evidence="6">25023_t:CDS:1</fullName>
    </submittedName>
</protein>
<feature type="domain" description="Protein kinase" evidence="5">
    <location>
        <begin position="1"/>
        <end position="57"/>
    </location>
</feature>
<dbReference type="Gene3D" id="1.10.510.10">
    <property type="entry name" value="Transferase(Phosphotransferase) domain 1"/>
    <property type="match status" value="1"/>
</dbReference>
<evidence type="ECO:0000256" key="4">
    <source>
        <dbReference type="ARBA" id="ARBA00022840"/>
    </source>
</evidence>
<evidence type="ECO:0000313" key="7">
    <source>
        <dbReference type="Proteomes" id="UP000789901"/>
    </source>
</evidence>
<evidence type="ECO:0000256" key="3">
    <source>
        <dbReference type="ARBA" id="ARBA00022777"/>
    </source>
</evidence>
<dbReference type="InterPro" id="IPR050538">
    <property type="entry name" value="MAP_kinase_kinase_kinase"/>
</dbReference>
<evidence type="ECO:0000256" key="2">
    <source>
        <dbReference type="ARBA" id="ARBA00022741"/>
    </source>
</evidence>
<feature type="non-terminal residue" evidence="6">
    <location>
        <position position="57"/>
    </location>
</feature>
<dbReference type="Pfam" id="PF00069">
    <property type="entry name" value="Pkinase"/>
    <property type="match status" value="1"/>
</dbReference>